<sequence length="473" mass="53029">FFLYCRVLKTDPICCFKKITIEFEGVDLNLSKISKSYLKTKNHKKLKKMPRRNKKGGKGRLGDSNSEDESYNDNVSVYSYASDNAPSSVNDCDELSSNERYEERFIQALENATEKSAQTRTLALQSICEILMHRYMPDFVDDRKVTLIDCIEKSIRRGKGAEQAWGARLAPLLVLQLGGDETISKTLNQFLLTTVQDKSVTFDARAKCCTALGLLNFFGGEDIGDLLTLMQCFESIFSGSYLKADDKVPISVSTEASTLHAEALSAWGLLLTLIPPGDFVAWMTSGQPVLPSFKKIMGLLQSPHLDVRMAAGETLALILECGRSHDEEFLEDYLIDLIDMVKQLATDSHKYRAKRDRKAQRATFRDVLRYLEDDILPEITIRFGSECLVLDSWAIHHQYSALCVVMGPGMTNQLQENDFIRDIFGLGSKVNTMNGSAKVKASKLERHLLNAAAFKARTISRGKNRDKRSAVLT</sequence>
<dbReference type="SUPFAM" id="SSF48371">
    <property type="entry name" value="ARM repeat"/>
    <property type="match status" value="1"/>
</dbReference>
<dbReference type="InterPro" id="IPR006921">
    <property type="entry name" value="Interferon-rel_develop_reg_C"/>
</dbReference>
<dbReference type="PANTHER" id="PTHR12354:SF1">
    <property type="entry name" value="INTERFERON-RELATED DEVELOPMENTAL REGULATOR 1"/>
    <property type="match status" value="1"/>
</dbReference>
<dbReference type="Gene3D" id="1.25.10.10">
    <property type="entry name" value="Leucine-rich Repeat Variant"/>
    <property type="match status" value="1"/>
</dbReference>
<dbReference type="InterPro" id="IPR039777">
    <property type="entry name" value="IFRD"/>
</dbReference>
<evidence type="ECO:0000313" key="6">
    <source>
        <dbReference type="Proteomes" id="UP000092444"/>
    </source>
</evidence>
<dbReference type="AlphaFoldDB" id="A0A1B0FPE9"/>
<feature type="compositionally biased region" description="Basic residues" evidence="2">
    <location>
        <begin position="42"/>
        <end position="58"/>
    </location>
</feature>
<dbReference type="PhylomeDB" id="A0A1B0FPE9"/>
<organism evidence="5 6">
    <name type="scientific">Glossina morsitans morsitans</name>
    <name type="common">Savannah tsetse fly</name>
    <dbReference type="NCBI Taxonomy" id="37546"/>
    <lineage>
        <taxon>Eukaryota</taxon>
        <taxon>Metazoa</taxon>
        <taxon>Ecdysozoa</taxon>
        <taxon>Arthropoda</taxon>
        <taxon>Hexapoda</taxon>
        <taxon>Insecta</taxon>
        <taxon>Pterygota</taxon>
        <taxon>Neoptera</taxon>
        <taxon>Endopterygota</taxon>
        <taxon>Diptera</taxon>
        <taxon>Brachycera</taxon>
        <taxon>Muscomorpha</taxon>
        <taxon>Hippoboscoidea</taxon>
        <taxon>Glossinidae</taxon>
        <taxon>Glossina</taxon>
    </lineage>
</organism>
<dbReference type="PANTHER" id="PTHR12354">
    <property type="entry name" value="INTERFERON-RELATED DEVELOPMENTAL REGULATOR"/>
    <property type="match status" value="1"/>
</dbReference>
<evidence type="ECO:0000313" key="5">
    <source>
        <dbReference type="EnsemblMetazoa" id="GMOY005745-PA"/>
    </source>
</evidence>
<feature type="region of interest" description="Disordered" evidence="2">
    <location>
        <begin position="42"/>
        <end position="71"/>
    </location>
</feature>
<dbReference type="EnsemblMetazoa" id="GMOY005745-RA">
    <property type="protein sequence ID" value="GMOY005745-PA"/>
    <property type="gene ID" value="GMOY005745"/>
</dbReference>
<dbReference type="Pfam" id="PF04836">
    <property type="entry name" value="IFRD_C"/>
    <property type="match status" value="1"/>
</dbReference>
<dbReference type="InterPro" id="IPR016024">
    <property type="entry name" value="ARM-type_fold"/>
</dbReference>
<accession>A0A1B0FPE9</accession>
<proteinExistence type="inferred from homology"/>
<dbReference type="Pfam" id="PF05004">
    <property type="entry name" value="IFRD"/>
    <property type="match status" value="1"/>
</dbReference>
<evidence type="ECO:0000259" key="4">
    <source>
        <dbReference type="Pfam" id="PF05004"/>
    </source>
</evidence>
<dbReference type="InterPro" id="IPR007701">
    <property type="entry name" value="Interferon-rel_develop_reg_N"/>
</dbReference>
<dbReference type="VEuPathDB" id="VectorBase:GMOY005745"/>
<dbReference type="Proteomes" id="UP000092444">
    <property type="component" value="Unassembled WGS sequence"/>
</dbReference>
<dbReference type="InterPro" id="IPR011989">
    <property type="entry name" value="ARM-like"/>
</dbReference>
<evidence type="ECO:0000256" key="2">
    <source>
        <dbReference type="SAM" id="MobiDB-lite"/>
    </source>
</evidence>
<evidence type="ECO:0000259" key="3">
    <source>
        <dbReference type="Pfam" id="PF04836"/>
    </source>
</evidence>
<feature type="domain" description="Interferon-related developmental regulator C-terminal" evidence="3">
    <location>
        <begin position="417"/>
        <end position="469"/>
    </location>
</feature>
<evidence type="ECO:0000256" key="1">
    <source>
        <dbReference type="ARBA" id="ARBA00008828"/>
    </source>
</evidence>
<evidence type="ECO:0008006" key="7">
    <source>
        <dbReference type="Google" id="ProtNLM"/>
    </source>
</evidence>
<name>A0A1B0FPE9_GLOMM</name>
<comment type="similarity">
    <text evidence="1">Belongs to the IFRD family.</text>
</comment>
<dbReference type="EMBL" id="CCAG010011257">
    <property type="status" value="NOT_ANNOTATED_CDS"/>
    <property type="molecule type" value="Genomic_DNA"/>
</dbReference>
<keyword evidence="6" id="KW-1185">Reference proteome</keyword>
<reference evidence="5" key="1">
    <citation type="submission" date="2020-05" db="UniProtKB">
        <authorList>
            <consortium name="EnsemblMetazoa"/>
        </authorList>
    </citation>
    <scope>IDENTIFICATION</scope>
    <source>
        <strain evidence="5">Yale</strain>
    </source>
</reference>
<feature type="domain" description="Interferon-related developmental regulator N-terminal" evidence="4">
    <location>
        <begin position="74"/>
        <end position="372"/>
    </location>
</feature>
<protein>
    <recommendedName>
        <fullName evidence="7">Interferon-related developmental regulator N-terminal domain-containing protein</fullName>
    </recommendedName>
</protein>
<dbReference type="STRING" id="37546.A0A1B0FPE9"/>